<feature type="compositionally biased region" description="Acidic residues" evidence="2">
    <location>
        <begin position="598"/>
        <end position="617"/>
    </location>
</feature>
<feature type="coiled-coil region" evidence="1">
    <location>
        <begin position="475"/>
        <end position="509"/>
    </location>
</feature>
<dbReference type="AlphaFoldDB" id="A0AA36IAM5"/>
<keyword evidence="4" id="KW-1185">Reference proteome</keyword>
<evidence type="ECO:0000256" key="1">
    <source>
        <dbReference type="SAM" id="Coils"/>
    </source>
</evidence>
<keyword evidence="1" id="KW-0175">Coiled coil</keyword>
<feature type="compositionally biased region" description="Basic and acidic residues" evidence="2">
    <location>
        <begin position="93"/>
        <end position="170"/>
    </location>
</feature>
<comment type="caution">
    <text evidence="3">The sequence shown here is derived from an EMBL/GenBank/DDBJ whole genome shotgun (WGS) entry which is preliminary data.</text>
</comment>
<reference evidence="3" key="1">
    <citation type="submission" date="2023-08" db="EMBL/GenBank/DDBJ databases">
        <authorList>
            <person name="Chen Y."/>
            <person name="Shah S."/>
            <person name="Dougan E. K."/>
            <person name="Thang M."/>
            <person name="Chan C."/>
        </authorList>
    </citation>
    <scope>NUCLEOTIDE SEQUENCE</scope>
</reference>
<feature type="compositionally biased region" description="Pro residues" evidence="2">
    <location>
        <begin position="580"/>
        <end position="597"/>
    </location>
</feature>
<accession>A0AA36IAM5</accession>
<feature type="compositionally biased region" description="Basic and acidic residues" evidence="2">
    <location>
        <begin position="69"/>
        <end position="83"/>
    </location>
</feature>
<evidence type="ECO:0000313" key="3">
    <source>
        <dbReference type="EMBL" id="CAJ1384223.1"/>
    </source>
</evidence>
<organism evidence="3 4">
    <name type="scientific">Effrenium voratum</name>
    <dbReference type="NCBI Taxonomy" id="2562239"/>
    <lineage>
        <taxon>Eukaryota</taxon>
        <taxon>Sar</taxon>
        <taxon>Alveolata</taxon>
        <taxon>Dinophyceae</taxon>
        <taxon>Suessiales</taxon>
        <taxon>Symbiodiniaceae</taxon>
        <taxon>Effrenium</taxon>
    </lineage>
</organism>
<dbReference type="EMBL" id="CAUJNA010001101">
    <property type="protein sequence ID" value="CAJ1384223.1"/>
    <property type="molecule type" value="Genomic_DNA"/>
</dbReference>
<dbReference type="Proteomes" id="UP001178507">
    <property type="component" value="Unassembled WGS sequence"/>
</dbReference>
<gene>
    <name evidence="3" type="ORF">EVOR1521_LOCUS11131</name>
</gene>
<feature type="compositionally biased region" description="Basic residues" evidence="2">
    <location>
        <begin position="241"/>
        <end position="253"/>
    </location>
</feature>
<feature type="region of interest" description="Disordered" evidence="2">
    <location>
        <begin position="574"/>
        <end position="617"/>
    </location>
</feature>
<proteinExistence type="predicted"/>
<evidence type="ECO:0000313" key="4">
    <source>
        <dbReference type="Proteomes" id="UP001178507"/>
    </source>
</evidence>
<feature type="compositionally biased region" description="Basic residues" evidence="2">
    <location>
        <begin position="171"/>
        <end position="235"/>
    </location>
</feature>
<sequence>MPCLANLWSPEEHFCTWAPVGPGRGRGLQHFFGSFAESADDHKHHDSADHVVSGKGKGEAKASETGAVSKHEEHEVKRAEGSKHPGKAPTGADADKPKDAEAAAKPKDASSAAEAKEAESPKEDSKAAKSEEKEEAKEAKAGEDGKVAEQGKSKGKGKSEGKGVWDDAKGKGKGKWKGKGKGKGGHHGSHRSHSRSSSHGRHRHRHRSHSGHSHSGRSRRHSSGSKRRHLKKLLHRERQLRSHSPRRRRRSHSWRYGDRLRMGYFPSKSLSSLRRSVGLLQTEDAPLQPELSVRHSRRQATAFLFNVGKDAQEADQVDQETDQQEVEEEAKTIVNEEGAGYDVPIGVEQGEVDEIDHVMEERQQALWPEPAGEPPGEEPEMYEGPRDPRCPCPEWDPMKTALPEDKQHASLVMLQRRIRPENQVAPSLREAAAAVEHAGRLFEGWVRRRQQLADVLPELSLKMEYCRNRAKDFASSAAENALQAMKDRMDEEDELEEGTEKEVEMAEGEMAFEAIGEAQEDYNEQAAQDMQHHGQYAPDGGLYDQTAFISAAARKPTRVSFQAGAEQLAEQMGKIYGTGGPPPGGEPPPEEVPPPPQAEEEQPTLTEAEEEMAEDEEVEQAEEVEDWGDFFRECGEFRIPPTVLAARRAANEAYWAFDKAMGVAERKVGKAIQHSLLRGA</sequence>
<feature type="region of interest" description="Disordered" evidence="2">
    <location>
        <begin position="39"/>
        <end position="254"/>
    </location>
</feature>
<name>A0AA36IAM5_9DINO</name>
<evidence type="ECO:0000256" key="2">
    <source>
        <dbReference type="SAM" id="MobiDB-lite"/>
    </source>
</evidence>
<protein>
    <submittedName>
        <fullName evidence="3">Uncharacterized protein</fullName>
    </submittedName>
</protein>
<feature type="compositionally biased region" description="Basic and acidic residues" evidence="2">
    <location>
        <begin position="39"/>
        <end position="49"/>
    </location>
</feature>